<gene>
    <name evidence="3" type="ORF">AB5J54_06240</name>
</gene>
<evidence type="ECO:0000259" key="2">
    <source>
        <dbReference type="PROSITE" id="PS50927"/>
    </source>
</evidence>
<keyword evidence="1" id="KW-0732">Signal</keyword>
<dbReference type="PROSITE" id="PS50927">
    <property type="entry name" value="BULB_LECTIN"/>
    <property type="match status" value="1"/>
</dbReference>
<evidence type="ECO:0000256" key="1">
    <source>
        <dbReference type="SAM" id="SignalP"/>
    </source>
</evidence>
<name>A0AB39SSL5_9ACTN</name>
<reference evidence="3" key="1">
    <citation type="submission" date="2024-07" db="EMBL/GenBank/DDBJ databases">
        <authorList>
            <person name="Yu S.T."/>
        </authorList>
    </citation>
    <scope>NUCLEOTIDE SEQUENCE</scope>
    <source>
        <strain evidence="3">R44</strain>
    </source>
</reference>
<dbReference type="InterPro" id="IPR001480">
    <property type="entry name" value="Bulb-type_lectin_dom"/>
</dbReference>
<dbReference type="SMART" id="SM00108">
    <property type="entry name" value="B_lectin"/>
    <property type="match status" value="1"/>
</dbReference>
<proteinExistence type="predicted"/>
<sequence length="153" mass="16308">MSITLRRTAVRSLIAAAMASVVVAGTAGSASAHSYSNQLVKGEYLGAGEYIQRATYTGDGDFTLIMQSDGNLVLYRSNGYGARKVCWASNTRYAGGTHVVYQQDGNFVMYPDWSTRAVWSSNTYGGAGSTVDINKFGVLYVGTTPISSNCPAF</sequence>
<dbReference type="SUPFAM" id="SSF51110">
    <property type="entry name" value="alpha-D-mannose-specific plant lectins"/>
    <property type="match status" value="1"/>
</dbReference>
<dbReference type="AlphaFoldDB" id="A0AB39SSL5"/>
<dbReference type="EMBL" id="CP163444">
    <property type="protein sequence ID" value="XDQ70150.1"/>
    <property type="molecule type" value="Genomic_DNA"/>
</dbReference>
<dbReference type="InterPro" id="IPR036426">
    <property type="entry name" value="Bulb-type_lectin_dom_sf"/>
</dbReference>
<organism evidence="3">
    <name type="scientific">Streptomyces sp. R44</name>
    <dbReference type="NCBI Taxonomy" id="3238633"/>
    <lineage>
        <taxon>Bacteria</taxon>
        <taxon>Bacillati</taxon>
        <taxon>Actinomycetota</taxon>
        <taxon>Actinomycetes</taxon>
        <taxon>Kitasatosporales</taxon>
        <taxon>Streptomycetaceae</taxon>
        <taxon>Streptomyces</taxon>
    </lineage>
</organism>
<accession>A0AB39SSL5</accession>
<feature type="domain" description="Bulb-type lectin" evidence="2">
    <location>
        <begin position="36"/>
        <end position="153"/>
    </location>
</feature>
<dbReference type="Gene3D" id="2.90.10.10">
    <property type="entry name" value="Bulb-type lectin domain"/>
    <property type="match status" value="2"/>
</dbReference>
<dbReference type="RefSeq" id="WP_369142894.1">
    <property type="nucleotide sequence ID" value="NZ_CP163444.1"/>
</dbReference>
<feature type="signal peptide" evidence="1">
    <location>
        <begin position="1"/>
        <end position="32"/>
    </location>
</feature>
<protein>
    <recommendedName>
        <fullName evidence="2">Bulb-type lectin domain-containing protein</fullName>
    </recommendedName>
</protein>
<evidence type="ECO:0000313" key="3">
    <source>
        <dbReference type="EMBL" id="XDQ70150.1"/>
    </source>
</evidence>
<feature type="chain" id="PRO_5044187626" description="Bulb-type lectin domain-containing protein" evidence="1">
    <location>
        <begin position="33"/>
        <end position="153"/>
    </location>
</feature>